<comment type="subunit">
    <text evidence="7">Heterodimer of an alpha and a beta subunit.</text>
</comment>
<evidence type="ECO:0000313" key="8">
    <source>
        <dbReference type="EMBL" id="CUG93417.1"/>
    </source>
</evidence>
<evidence type="ECO:0000256" key="7">
    <source>
        <dbReference type="RuleBase" id="RU365078"/>
    </source>
</evidence>
<evidence type="ECO:0000256" key="3">
    <source>
        <dbReference type="ARBA" id="ARBA00022467"/>
    </source>
</evidence>
<evidence type="ECO:0000256" key="1">
    <source>
        <dbReference type="ARBA" id="ARBA00004245"/>
    </source>
</evidence>
<dbReference type="EMBL" id="CYKH01002152">
    <property type="protein sequence ID" value="CUG93417.1"/>
    <property type="molecule type" value="Genomic_DNA"/>
</dbReference>
<keyword evidence="6 7" id="KW-0206">Cytoskeleton</keyword>
<dbReference type="InterPro" id="IPR042276">
    <property type="entry name" value="CapZ_alpha/beta_2"/>
</dbReference>
<keyword evidence="5 7" id="KW-0009">Actin-binding</keyword>
<dbReference type="Pfam" id="PF01115">
    <property type="entry name" value="F_actin_cap_B"/>
    <property type="match status" value="1"/>
</dbReference>
<evidence type="ECO:0000256" key="6">
    <source>
        <dbReference type="ARBA" id="ARBA00023212"/>
    </source>
</evidence>
<reference evidence="9" key="1">
    <citation type="submission" date="2015-09" db="EMBL/GenBank/DDBJ databases">
        <authorList>
            <consortium name="Pathogen Informatics"/>
        </authorList>
    </citation>
    <scope>NUCLEOTIDE SEQUENCE [LARGE SCALE GENOMIC DNA]</scope>
    <source>
        <strain evidence="9">Lake Konstanz</strain>
    </source>
</reference>
<dbReference type="GO" id="GO:0051016">
    <property type="term" value="P:barbed-end actin filament capping"/>
    <property type="evidence" value="ECO:0007669"/>
    <property type="project" value="UniProtKB-UniRule"/>
</dbReference>
<sequence length="270" mass="29774">MVERVDQAVECLICDSCTAERGGNNFWFVAAEYNRSGDFFRCPRCHAFITGHANDEEDGAEPSQLVPPTESVHTPPKFVAWFEHAVNVMMATYTRLYYAHHDLRDDTVISSCYAWAIDESVASGCEDLTDDDGEDNSAVPAEIGVVIYILHRHRGEGAVHEDDDTTETNQAAARVQNQWTSSHVASIRPSLDGSAFAFQSSVMLDIVQAQHDDDDSTSGLQKQRVHGLVATDTTKFHGRSVAVKASSRISPMEQLGTAAMVELCEHLQRV</sequence>
<evidence type="ECO:0000313" key="9">
    <source>
        <dbReference type="Proteomes" id="UP000051952"/>
    </source>
</evidence>
<keyword evidence="9" id="KW-1185">Reference proteome</keyword>
<evidence type="ECO:0000256" key="5">
    <source>
        <dbReference type="ARBA" id="ARBA00023203"/>
    </source>
</evidence>
<dbReference type="InterPro" id="IPR037282">
    <property type="entry name" value="CapZ_alpha/beta"/>
</dbReference>
<dbReference type="GO" id="GO:0008290">
    <property type="term" value="C:F-actin capping protein complex"/>
    <property type="evidence" value="ECO:0007669"/>
    <property type="project" value="UniProtKB-UniRule"/>
</dbReference>
<proteinExistence type="inferred from homology"/>
<gene>
    <name evidence="8" type="ORF">BSAL_42775</name>
</gene>
<dbReference type="SUPFAM" id="SSF90096">
    <property type="entry name" value="Subunits of heterodimeric actin filament capping protein Capz"/>
    <property type="match status" value="1"/>
</dbReference>
<feature type="non-terminal residue" evidence="8">
    <location>
        <position position="270"/>
    </location>
</feature>
<comment type="function">
    <text evidence="7">F-actin-capping proteins bind in a Ca(2+)-independent manner to the fast growing ends of actin filaments (barbed end) thereby blocking the exchange of subunits at these ends. Unlike other capping proteins (such as gelsolin and severin), these proteins do not sever actin filaments.</text>
</comment>
<evidence type="ECO:0000256" key="4">
    <source>
        <dbReference type="ARBA" id="ARBA00022490"/>
    </source>
</evidence>
<dbReference type="OrthoDB" id="9979678at2759"/>
<dbReference type="InterPro" id="IPR001698">
    <property type="entry name" value="CAPZB"/>
</dbReference>
<name>A0A0S4JTS8_BODSA</name>
<dbReference type="VEuPathDB" id="TriTrypDB:BSAL_42775"/>
<dbReference type="Gene3D" id="3.90.1150.210">
    <property type="entry name" value="F-actin capping protein, beta subunit"/>
    <property type="match status" value="1"/>
</dbReference>
<organism evidence="8 9">
    <name type="scientific">Bodo saltans</name>
    <name type="common">Flagellated protozoan</name>
    <dbReference type="NCBI Taxonomy" id="75058"/>
    <lineage>
        <taxon>Eukaryota</taxon>
        <taxon>Discoba</taxon>
        <taxon>Euglenozoa</taxon>
        <taxon>Kinetoplastea</taxon>
        <taxon>Metakinetoplastina</taxon>
        <taxon>Eubodonida</taxon>
        <taxon>Bodonidae</taxon>
        <taxon>Bodo</taxon>
    </lineage>
</organism>
<protein>
    <recommendedName>
        <fullName evidence="7">F-actin-capping protein subunit beta</fullName>
    </recommendedName>
</protein>
<dbReference type="Proteomes" id="UP000051952">
    <property type="component" value="Unassembled WGS sequence"/>
</dbReference>
<dbReference type="GO" id="GO:0003779">
    <property type="term" value="F:actin binding"/>
    <property type="evidence" value="ECO:0007669"/>
    <property type="project" value="UniProtKB-KW"/>
</dbReference>
<comment type="similarity">
    <text evidence="2 7">Belongs to the F-actin-capping protein beta subunit family.</text>
</comment>
<accession>A0A0S4JTS8</accession>
<evidence type="ECO:0000256" key="2">
    <source>
        <dbReference type="ARBA" id="ARBA00006039"/>
    </source>
</evidence>
<keyword evidence="4 7" id="KW-0963">Cytoplasm</keyword>
<dbReference type="AlphaFoldDB" id="A0A0S4JTS8"/>
<comment type="subcellular location">
    <subcellularLocation>
        <location evidence="1 7">Cytoplasm</location>
        <location evidence="1 7">Cytoskeleton</location>
    </subcellularLocation>
</comment>
<keyword evidence="3 7" id="KW-0117">Actin capping</keyword>